<reference evidence="1 2" key="1">
    <citation type="submission" date="2024-06" db="EMBL/GenBank/DDBJ databases">
        <title>The draft genome of Grus japonensis, version 3.</title>
        <authorList>
            <person name="Nabeshima K."/>
            <person name="Suzuki S."/>
            <person name="Onuma M."/>
        </authorList>
    </citation>
    <scope>NUCLEOTIDE SEQUENCE [LARGE SCALE GENOMIC DNA]</scope>
    <source>
        <strain evidence="1 2">451A</strain>
    </source>
</reference>
<accession>A0ABC9Y6N3</accession>
<dbReference type="Proteomes" id="UP001623348">
    <property type="component" value="Unassembled WGS sequence"/>
</dbReference>
<comment type="caution">
    <text evidence="1">The sequence shown here is derived from an EMBL/GenBank/DDBJ whole genome shotgun (WGS) entry which is preliminary data.</text>
</comment>
<dbReference type="AlphaFoldDB" id="A0ABC9Y6N3"/>
<name>A0ABC9Y6N3_GRUJA</name>
<dbReference type="EMBL" id="BAAFJT010000040">
    <property type="protein sequence ID" value="GAB0205713.1"/>
    <property type="molecule type" value="Genomic_DNA"/>
</dbReference>
<keyword evidence="2" id="KW-1185">Reference proteome</keyword>
<evidence type="ECO:0000313" key="1">
    <source>
        <dbReference type="EMBL" id="GAB0205713.1"/>
    </source>
</evidence>
<protein>
    <submittedName>
        <fullName evidence="1">Uncharacterized protein</fullName>
    </submittedName>
</protein>
<gene>
    <name evidence="1" type="ORF">GRJ2_003036900</name>
</gene>
<proteinExistence type="predicted"/>
<sequence length="122" mass="13454">MRFNKAKCKVLHMGQGNPWYQYRLGDEGIESSPEEKDLEVLVDEKLDLECSRPQILCIPNSKTPGVNLESPLVLSAGDSSYAKSPPVAFWVPETPSLESDYAKDAQSPWASHNGVLLPLIPS</sequence>
<evidence type="ECO:0000313" key="2">
    <source>
        <dbReference type="Proteomes" id="UP001623348"/>
    </source>
</evidence>
<organism evidence="1 2">
    <name type="scientific">Grus japonensis</name>
    <name type="common">Japanese crane</name>
    <name type="synonym">Red-crowned crane</name>
    <dbReference type="NCBI Taxonomy" id="30415"/>
    <lineage>
        <taxon>Eukaryota</taxon>
        <taxon>Metazoa</taxon>
        <taxon>Chordata</taxon>
        <taxon>Craniata</taxon>
        <taxon>Vertebrata</taxon>
        <taxon>Euteleostomi</taxon>
        <taxon>Archelosauria</taxon>
        <taxon>Archosauria</taxon>
        <taxon>Dinosauria</taxon>
        <taxon>Saurischia</taxon>
        <taxon>Theropoda</taxon>
        <taxon>Coelurosauria</taxon>
        <taxon>Aves</taxon>
        <taxon>Neognathae</taxon>
        <taxon>Neoaves</taxon>
        <taxon>Gruiformes</taxon>
        <taxon>Gruidae</taxon>
        <taxon>Grus</taxon>
    </lineage>
</organism>